<dbReference type="SMART" id="SM00347">
    <property type="entry name" value="HTH_MARR"/>
    <property type="match status" value="1"/>
</dbReference>
<evidence type="ECO:0000313" key="5">
    <source>
        <dbReference type="EMBL" id="MFM9413031.1"/>
    </source>
</evidence>
<dbReference type="Gene3D" id="1.10.10.10">
    <property type="entry name" value="Winged helix-like DNA-binding domain superfamily/Winged helix DNA-binding domain"/>
    <property type="match status" value="1"/>
</dbReference>
<proteinExistence type="predicted"/>
<dbReference type="PANTHER" id="PTHR42756">
    <property type="entry name" value="TRANSCRIPTIONAL REGULATOR, MARR"/>
    <property type="match status" value="1"/>
</dbReference>
<keyword evidence="6" id="KW-1185">Reference proteome</keyword>
<name>A0ABW9GWI7_9FIRM</name>
<keyword evidence="1" id="KW-0805">Transcription regulation</keyword>
<dbReference type="Pfam" id="PF12802">
    <property type="entry name" value="MarR_2"/>
    <property type="match status" value="1"/>
</dbReference>
<evidence type="ECO:0000256" key="3">
    <source>
        <dbReference type="ARBA" id="ARBA00023163"/>
    </source>
</evidence>
<sequence length="142" mass="16445">MDLKRAIMELQCEMVAERNLVNPKNISWLQYDILSQVKKLEKVLPSDLSIILGITRTKLSKALKGLKSMGYIEQFPNKLDGRELYTSLSNEGSKLLEEISKKHNSIFEIASKSFTEEEQEIFIRLSNILSNELRKNRLEKDE</sequence>
<evidence type="ECO:0000256" key="1">
    <source>
        <dbReference type="ARBA" id="ARBA00023015"/>
    </source>
</evidence>
<evidence type="ECO:0000259" key="4">
    <source>
        <dbReference type="PROSITE" id="PS50995"/>
    </source>
</evidence>
<evidence type="ECO:0000256" key="2">
    <source>
        <dbReference type="ARBA" id="ARBA00023125"/>
    </source>
</evidence>
<dbReference type="InterPro" id="IPR036388">
    <property type="entry name" value="WH-like_DNA-bd_sf"/>
</dbReference>
<dbReference type="PRINTS" id="PR00598">
    <property type="entry name" value="HTHMARR"/>
</dbReference>
<comment type="caution">
    <text evidence="5">The sequence shown here is derived from an EMBL/GenBank/DDBJ whole genome shotgun (WGS) entry which is preliminary data.</text>
</comment>
<reference evidence="5 6" key="1">
    <citation type="journal article" date="2016" name="Int. J. Syst. Evol. Microbiol.">
        <title>Peptococcus simiae sp. nov., isolated from rhesus macaque faeces and emended description of the genus Peptococcus.</title>
        <authorList>
            <person name="Shkoporov A.N."/>
            <person name="Efimov B.A."/>
            <person name="Kondova I."/>
            <person name="Ouwerling B."/>
            <person name="Chaplin A.V."/>
            <person name="Shcherbakova V.A."/>
            <person name="Langermans J.A.M."/>
        </authorList>
    </citation>
    <scope>NUCLEOTIDE SEQUENCE [LARGE SCALE GENOMIC DNA]</scope>
    <source>
        <strain evidence="5 6">M108</strain>
    </source>
</reference>
<dbReference type="Proteomes" id="UP001631949">
    <property type="component" value="Unassembled WGS sequence"/>
</dbReference>
<dbReference type="RefSeq" id="WP_408976643.1">
    <property type="nucleotide sequence ID" value="NZ_JBJUVG010000001.1"/>
</dbReference>
<dbReference type="EMBL" id="JBJUVG010000001">
    <property type="protein sequence ID" value="MFM9413031.1"/>
    <property type="molecule type" value="Genomic_DNA"/>
</dbReference>
<keyword evidence="3" id="KW-0804">Transcription</keyword>
<organism evidence="5 6">
    <name type="scientific">Peptococcus simiae</name>
    <dbReference type="NCBI Taxonomy" id="1643805"/>
    <lineage>
        <taxon>Bacteria</taxon>
        <taxon>Bacillati</taxon>
        <taxon>Bacillota</taxon>
        <taxon>Clostridia</taxon>
        <taxon>Eubacteriales</taxon>
        <taxon>Peptococcaceae</taxon>
        <taxon>Peptococcus</taxon>
    </lineage>
</organism>
<feature type="domain" description="HTH marR-type" evidence="4">
    <location>
        <begin position="1"/>
        <end position="131"/>
    </location>
</feature>
<dbReference type="InterPro" id="IPR036390">
    <property type="entry name" value="WH_DNA-bd_sf"/>
</dbReference>
<keyword evidence="2" id="KW-0238">DNA-binding</keyword>
<dbReference type="PANTHER" id="PTHR42756:SF1">
    <property type="entry name" value="TRANSCRIPTIONAL REPRESSOR OF EMRAB OPERON"/>
    <property type="match status" value="1"/>
</dbReference>
<protein>
    <submittedName>
        <fullName evidence="5">MarR family winged helix-turn-helix transcriptional regulator</fullName>
    </submittedName>
</protein>
<evidence type="ECO:0000313" key="6">
    <source>
        <dbReference type="Proteomes" id="UP001631949"/>
    </source>
</evidence>
<accession>A0ABW9GWI7</accession>
<gene>
    <name evidence="5" type="ORF">ACKQTC_01395</name>
</gene>
<dbReference type="PROSITE" id="PS50995">
    <property type="entry name" value="HTH_MARR_2"/>
    <property type="match status" value="1"/>
</dbReference>
<dbReference type="InterPro" id="IPR000835">
    <property type="entry name" value="HTH_MarR-typ"/>
</dbReference>
<dbReference type="SUPFAM" id="SSF46785">
    <property type="entry name" value="Winged helix' DNA-binding domain"/>
    <property type="match status" value="1"/>
</dbReference>